<feature type="transmembrane region" description="Helical" evidence="9">
    <location>
        <begin position="6"/>
        <end position="23"/>
    </location>
</feature>
<evidence type="ECO:0000256" key="2">
    <source>
        <dbReference type="ARBA" id="ARBA00004651"/>
    </source>
</evidence>
<feature type="transmembrane region" description="Helical" evidence="9">
    <location>
        <begin position="303"/>
        <end position="322"/>
    </location>
</feature>
<dbReference type="GO" id="GO:0008137">
    <property type="term" value="F:NADH dehydrogenase (ubiquinone) activity"/>
    <property type="evidence" value="ECO:0007669"/>
    <property type="project" value="InterPro"/>
</dbReference>
<dbReference type="PANTHER" id="PTHR42703">
    <property type="entry name" value="NADH DEHYDROGENASE"/>
    <property type="match status" value="1"/>
</dbReference>
<feature type="transmembrane region" description="Helical" evidence="9">
    <location>
        <begin position="71"/>
        <end position="94"/>
    </location>
</feature>
<evidence type="ECO:0000256" key="3">
    <source>
        <dbReference type="ARBA" id="ARBA00005346"/>
    </source>
</evidence>
<evidence type="ECO:0000313" key="12">
    <source>
        <dbReference type="Proteomes" id="UP000245680"/>
    </source>
</evidence>
<feature type="domain" description="NADH:quinone oxidoreductase/Mrp antiporter transmembrane" evidence="10">
    <location>
        <begin position="126"/>
        <end position="417"/>
    </location>
</feature>
<sequence length="498" mass="52987">MSWYLTLPLMTPFVVSVLAFLARRNGAGRWIAVAGSLVGVALSLLLMAQILRDGVVVGQMADWPAPYGITLAADLLSGIMVLLTAIAGLAVTLYATAEIDAELEGLGFFAVLQLLLGGVTGAFLTGDLFNLYVWFEVLLISSFGLLVMGGTREQIDGAVKYVTLNLVSTIVFLCGLGLLYGATGTLNMADLRGAVDASDQQGLITVLAMFFLLAFGMKAAMFPLFFWLPASYHTPTSTVSAIFAGLLSKVGVYSLLRAFTLIFDNDVGYTHTLLLWIAALTMIAGILGALAQTDMRRVLSYQIISSIGFLLMGLALFTPLAIAGAVFYLVHNIIVKVNLFLVAGVAERLTGSSQMARMGGLYKSAPLFGVLFLVPAFALAGFPPLPGFWAKVLLVSAALEVEAWLLVAIALAVSLLTIWSLMIVWIRVFWTPHPDGIEPKLSDLGEDRLPLLLPIAGLGILAIGIGLFPQGLVLLSQGVADQLLNPQAYVDAVLGTNQ</sequence>
<comment type="caution">
    <text evidence="11">The sequence shown here is derived from an EMBL/GenBank/DDBJ whole genome shotgun (WGS) entry which is preliminary data.</text>
</comment>
<feature type="transmembrane region" description="Helical" evidence="9">
    <location>
        <begin position="451"/>
        <end position="475"/>
    </location>
</feature>
<evidence type="ECO:0000256" key="5">
    <source>
        <dbReference type="ARBA" id="ARBA00022692"/>
    </source>
</evidence>
<feature type="transmembrane region" description="Helical" evidence="9">
    <location>
        <begin position="240"/>
        <end position="263"/>
    </location>
</feature>
<dbReference type="PANTHER" id="PTHR42703:SF1">
    <property type="entry name" value="NA(+)_H(+) ANTIPORTER SUBUNIT D1"/>
    <property type="match status" value="1"/>
</dbReference>
<keyword evidence="4" id="KW-1003">Cell membrane</keyword>
<dbReference type="GO" id="GO:0005886">
    <property type="term" value="C:plasma membrane"/>
    <property type="evidence" value="ECO:0007669"/>
    <property type="project" value="UniProtKB-SubCell"/>
</dbReference>
<evidence type="ECO:0000256" key="8">
    <source>
        <dbReference type="RuleBase" id="RU000320"/>
    </source>
</evidence>
<comment type="similarity">
    <text evidence="3">Belongs to the CPA3 antiporters (TC 2.A.63) subunit D family.</text>
</comment>
<evidence type="ECO:0000313" key="11">
    <source>
        <dbReference type="EMBL" id="PWR04352.1"/>
    </source>
</evidence>
<dbReference type="Proteomes" id="UP000245680">
    <property type="component" value="Unassembled WGS sequence"/>
</dbReference>
<evidence type="ECO:0000259" key="10">
    <source>
        <dbReference type="Pfam" id="PF00361"/>
    </source>
</evidence>
<feature type="transmembrane region" description="Helical" evidence="9">
    <location>
        <begin position="131"/>
        <end position="149"/>
    </location>
</feature>
<dbReference type="NCBIfam" id="NF009306">
    <property type="entry name" value="PRK12663.1"/>
    <property type="match status" value="1"/>
</dbReference>
<keyword evidence="5 8" id="KW-0812">Transmembrane</keyword>
<reference evidence="11 12" key="1">
    <citation type="submission" date="2018-05" db="EMBL/GenBank/DDBJ databases">
        <title>Rhodobacteraceae gen. nov., sp. nov. isolated from sea water.</title>
        <authorList>
            <person name="Ren Y."/>
        </authorList>
    </citation>
    <scope>NUCLEOTIDE SEQUENCE [LARGE SCALE GENOMIC DNA]</scope>
    <source>
        <strain evidence="11 12">TG-679</strain>
    </source>
</reference>
<dbReference type="PRINTS" id="PR01437">
    <property type="entry name" value="NUOXDRDTASE4"/>
</dbReference>
<feature type="transmembrane region" description="Helical" evidence="9">
    <location>
        <begin position="202"/>
        <end position="228"/>
    </location>
</feature>
<dbReference type="EMBL" id="QGKU01000004">
    <property type="protein sequence ID" value="PWR04352.1"/>
    <property type="molecule type" value="Genomic_DNA"/>
</dbReference>
<evidence type="ECO:0000256" key="7">
    <source>
        <dbReference type="ARBA" id="ARBA00023136"/>
    </source>
</evidence>
<gene>
    <name evidence="11" type="ORF">DKT77_01340</name>
</gene>
<organism evidence="11 12">
    <name type="scientific">Meridianimarinicoccus roseus</name>
    <dbReference type="NCBI Taxonomy" id="2072018"/>
    <lineage>
        <taxon>Bacteria</taxon>
        <taxon>Pseudomonadati</taxon>
        <taxon>Pseudomonadota</taxon>
        <taxon>Alphaproteobacteria</taxon>
        <taxon>Rhodobacterales</taxon>
        <taxon>Paracoccaceae</taxon>
        <taxon>Meridianimarinicoccus</taxon>
    </lineage>
</organism>
<accession>A0A2V2LHC5</accession>
<keyword evidence="6 9" id="KW-1133">Transmembrane helix</keyword>
<dbReference type="OrthoDB" id="9768329at2"/>
<evidence type="ECO:0000256" key="1">
    <source>
        <dbReference type="ARBA" id="ARBA00002378"/>
    </source>
</evidence>
<comment type="subcellular location">
    <subcellularLocation>
        <location evidence="2">Cell membrane</location>
        <topology evidence="2">Multi-pass membrane protein</topology>
    </subcellularLocation>
    <subcellularLocation>
        <location evidence="8">Membrane</location>
        <topology evidence="8">Multi-pass membrane protein</topology>
    </subcellularLocation>
</comment>
<dbReference type="AlphaFoldDB" id="A0A2V2LHC5"/>
<name>A0A2V2LHC5_9RHOB</name>
<dbReference type="RefSeq" id="WP_109809947.1">
    <property type="nucleotide sequence ID" value="NZ_QGKU01000004.1"/>
</dbReference>
<dbReference type="InterPro" id="IPR050586">
    <property type="entry name" value="CPA3_Na-H_Antiporter_D"/>
</dbReference>
<keyword evidence="7 9" id="KW-0472">Membrane</keyword>
<feature type="transmembrane region" description="Helical" evidence="9">
    <location>
        <begin position="269"/>
        <end position="291"/>
    </location>
</feature>
<protein>
    <submittedName>
        <fullName evidence="11">Na+/H+ antiporter subunit D</fullName>
    </submittedName>
</protein>
<dbReference type="GO" id="GO:0042773">
    <property type="term" value="P:ATP synthesis coupled electron transport"/>
    <property type="evidence" value="ECO:0007669"/>
    <property type="project" value="InterPro"/>
</dbReference>
<keyword evidence="12" id="KW-1185">Reference proteome</keyword>
<proteinExistence type="inferred from homology"/>
<feature type="transmembrane region" description="Helical" evidence="9">
    <location>
        <begin position="328"/>
        <end position="346"/>
    </location>
</feature>
<evidence type="ECO:0000256" key="6">
    <source>
        <dbReference type="ARBA" id="ARBA00022989"/>
    </source>
</evidence>
<dbReference type="InterPro" id="IPR003918">
    <property type="entry name" value="NADH_UbQ_OxRdtase"/>
</dbReference>
<dbReference type="InterPro" id="IPR001750">
    <property type="entry name" value="ND/Mrp_TM"/>
</dbReference>
<feature type="transmembrane region" description="Helical" evidence="9">
    <location>
        <begin position="106"/>
        <end position="125"/>
    </location>
</feature>
<feature type="transmembrane region" description="Helical" evidence="9">
    <location>
        <begin position="367"/>
        <end position="385"/>
    </location>
</feature>
<dbReference type="Pfam" id="PF00361">
    <property type="entry name" value="Proton_antipo_M"/>
    <property type="match status" value="1"/>
</dbReference>
<evidence type="ECO:0000256" key="9">
    <source>
        <dbReference type="SAM" id="Phobius"/>
    </source>
</evidence>
<feature type="transmembrane region" description="Helical" evidence="9">
    <location>
        <begin position="30"/>
        <end position="51"/>
    </location>
</feature>
<feature type="transmembrane region" description="Helical" evidence="9">
    <location>
        <begin position="161"/>
        <end position="182"/>
    </location>
</feature>
<comment type="function">
    <text evidence="1">NDH-1 shuttles electrons from NADH, via FMN and iron-sulfur (Fe-S) centers, to quinones in the respiratory chain. The immediate electron acceptor for the enzyme in this species is believed to be ubiquinone. Couples the redox reaction to proton translocation (for every two electrons transferred, four hydrogen ions are translocated across the cytoplasmic membrane), and thus conserves the redox energy in a proton gradient.</text>
</comment>
<evidence type="ECO:0000256" key="4">
    <source>
        <dbReference type="ARBA" id="ARBA00022475"/>
    </source>
</evidence>
<feature type="transmembrane region" description="Helical" evidence="9">
    <location>
        <begin position="405"/>
        <end position="430"/>
    </location>
</feature>